<protein>
    <submittedName>
        <fullName evidence="1">Uncharacterized protein</fullName>
    </submittedName>
</protein>
<name>A0ABQ2P193_9BACI</name>
<evidence type="ECO:0000313" key="2">
    <source>
        <dbReference type="Proteomes" id="UP000641206"/>
    </source>
</evidence>
<dbReference type="Proteomes" id="UP000641206">
    <property type="component" value="Unassembled WGS sequence"/>
</dbReference>
<accession>A0ABQ2P193</accession>
<proteinExistence type="predicted"/>
<dbReference type="RefSeq" id="WP_188737143.1">
    <property type="nucleotide sequence ID" value="NZ_BMLW01000015.1"/>
</dbReference>
<gene>
    <name evidence="1" type="ORF">GCM10011346_43730</name>
</gene>
<sequence length="98" mass="11449">MFDIILFICIVAVIVFFVATVTRRRFKLAINNSLEQEAKRVPKLSDEALQKRIRQASKVHENKLLNGFIGLFFAKGYEDYKDNLMGLYQQELAKRRPL</sequence>
<evidence type="ECO:0000313" key="1">
    <source>
        <dbReference type="EMBL" id="GGP15518.1"/>
    </source>
</evidence>
<dbReference type="EMBL" id="BMLW01000015">
    <property type="protein sequence ID" value="GGP15518.1"/>
    <property type="molecule type" value="Genomic_DNA"/>
</dbReference>
<keyword evidence="2" id="KW-1185">Reference proteome</keyword>
<comment type="caution">
    <text evidence="1">The sequence shown here is derived from an EMBL/GenBank/DDBJ whole genome shotgun (WGS) entry which is preliminary data.</text>
</comment>
<organism evidence="1 2">
    <name type="scientific">Oceanobacillus neutriphilus</name>
    <dbReference type="NCBI Taxonomy" id="531815"/>
    <lineage>
        <taxon>Bacteria</taxon>
        <taxon>Bacillati</taxon>
        <taxon>Bacillota</taxon>
        <taxon>Bacilli</taxon>
        <taxon>Bacillales</taxon>
        <taxon>Bacillaceae</taxon>
        <taxon>Oceanobacillus</taxon>
    </lineage>
</organism>
<reference evidence="2" key="1">
    <citation type="journal article" date="2019" name="Int. J. Syst. Evol. Microbiol.">
        <title>The Global Catalogue of Microorganisms (GCM) 10K type strain sequencing project: providing services to taxonomists for standard genome sequencing and annotation.</title>
        <authorList>
            <consortium name="The Broad Institute Genomics Platform"/>
            <consortium name="The Broad Institute Genome Sequencing Center for Infectious Disease"/>
            <person name="Wu L."/>
            <person name="Ma J."/>
        </authorList>
    </citation>
    <scope>NUCLEOTIDE SEQUENCE [LARGE SCALE GENOMIC DNA]</scope>
    <source>
        <strain evidence="2">CGMCC 1.7693</strain>
    </source>
</reference>